<dbReference type="SMR" id="A0A650D9P2"/>
<feature type="region of interest" description="Disordered" evidence="3">
    <location>
        <begin position="1"/>
        <end position="75"/>
    </location>
</feature>
<dbReference type="InterPro" id="IPR005202">
    <property type="entry name" value="TF_GRAS"/>
</dbReference>
<evidence type="ECO:0000313" key="4">
    <source>
        <dbReference type="EMBL" id="QGR36136.1"/>
    </source>
</evidence>
<feature type="compositionally biased region" description="Low complexity" evidence="3">
    <location>
        <begin position="57"/>
        <end position="75"/>
    </location>
</feature>
<feature type="compositionally biased region" description="Polar residues" evidence="3">
    <location>
        <begin position="1"/>
        <end position="14"/>
    </location>
</feature>
<reference evidence="4" key="1">
    <citation type="journal article" date="2019" name="Tree Genet. Genomes">
        <title>Regulation of LaSCL6 expression by genomic structure, alternative splicing, and microRNA in Larix kaempferi.</title>
        <authorList>
            <person name="Zang Q.-L."/>
            <person name="Li W.-F."/>
            <person name="Qi L.-W."/>
        </authorList>
    </citation>
    <scope>NUCLEOTIDE SEQUENCE</scope>
</reference>
<feature type="region of interest" description="Disordered" evidence="3">
    <location>
        <begin position="273"/>
        <end position="318"/>
    </location>
</feature>
<proteinExistence type="evidence at transcript level"/>
<keyword evidence="1" id="KW-0805">Transcription regulation</keyword>
<organism evidence="4">
    <name type="scientific">Larix kaempferi</name>
    <dbReference type="NCBI Taxonomy" id="54800"/>
    <lineage>
        <taxon>Eukaryota</taxon>
        <taxon>Viridiplantae</taxon>
        <taxon>Streptophyta</taxon>
        <taxon>Embryophyta</taxon>
        <taxon>Tracheophyta</taxon>
        <taxon>Spermatophyta</taxon>
        <taxon>Pinopsida</taxon>
        <taxon>Pinidae</taxon>
        <taxon>Conifers I</taxon>
        <taxon>Pinales</taxon>
        <taxon>Pinaceae</taxon>
        <taxon>Larix</taxon>
    </lineage>
</organism>
<accession>A0A650D9P2</accession>
<protein>
    <submittedName>
        <fullName evidence="4">SCL6 variant1</fullName>
    </submittedName>
</protein>
<keyword evidence="2" id="KW-0804">Transcription</keyword>
<feature type="compositionally biased region" description="Basic and acidic residues" evidence="3">
    <location>
        <begin position="163"/>
        <end position="172"/>
    </location>
</feature>
<feature type="compositionally biased region" description="Polar residues" evidence="3">
    <location>
        <begin position="293"/>
        <end position="303"/>
    </location>
</feature>
<dbReference type="EMBL" id="MK501379">
    <property type="protein sequence ID" value="QGR36136.1"/>
    <property type="molecule type" value="mRNA"/>
</dbReference>
<sequence length="835" mass="89236">MNGMLSRTSGNSLPPAQLKHQILQSKTSPVQAQKRHCKSLSRSGGEIEPTSVLDIRSPSPTSTLSSSLGGSSESAGAVAAVSGGLLCEAVSDGGGGGSGSGGAETLLLESSGKEAFNNGGGSTNSPARWYPNRGSSGGSGREGFGWRLNNGEQQPGGGGMLEGKSEVKKEEPQQQQQQQSRAEEWGPGCGGGPAGVMEDLESMLLESGAGAPDQSLMRWLLGEIEDPKDLPPPQIKANTSGGSASAAHFEDPSIEPNFGDPVAFSFSSNNISDVIAPPQPAPPPSSFRAPYPTLSNQPQQQFISPPAPPPPPPPPPPFAYNAPIPTPFVPNAYHPEVLFSAPAVYGSNPAQHFGPDFPRFNMASDPTRNNNNLLFDMPLPPAPKRFGLEHQLWQQTFKQQEYMNMMKPQHQQELLQSLQRRQQFLHQPPPPPPHHQQLRQKAIVNNTLKVESSGAAAEEVQVIVEQLLKAAEAVELGNLDHAQAILARLNQHLSPLGKPLHRAAFYFKEALASRILNATASTTGGDNRNATGSGTGTSNISPLDMVHKISAYKSFSEASPLAQFAHFTANQALLEALDGAEAIHIIDFEIGLGGQWASFLQELAVKLGGAPPVRLTALGTSASSSLELHLTRDNLCNFAKQLNVPFEFELLHLDRIESLTLREREAVAVNLSLLPSTFTSLDSISRLLNLIKNLSPRAVVAVDAETTASAAATSPAASFVHHFLEALQFYSFMFDSLDAVNINMDAVHKIEKFLLAPKIDATISSAAKPPWKTLFASAGFSPVAFSNFTETQAEYLIQRLHGRGFEVLKAHTALLLGWQGRPLVSATAWRCGPPP</sequence>
<feature type="compositionally biased region" description="Pro residues" evidence="3">
    <location>
        <begin position="305"/>
        <end position="318"/>
    </location>
</feature>
<feature type="region of interest" description="Disordered" evidence="3">
    <location>
        <begin position="216"/>
        <end position="261"/>
    </location>
</feature>
<dbReference type="PANTHER" id="PTHR31636">
    <property type="entry name" value="OSJNBA0084A10.13 PROTEIN-RELATED"/>
    <property type="match status" value="1"/>
</dbReference>
<evidence type="ECO:0000256" key="3">
    <source>
        <dbReference type="SAM" id="MobiDB-lite"/>
    </source>
</evidence>
<dbReference type="Pfam" id="PF03514">
    <property type="entry name" value="GRAS"/>
    <property type="match status" value="1"/>
</dbReference>
<dbReference type="PROSITE" id="PS50985">
    <property type="entry name" value="GRAS"/>
    <property type="match status" value="1"/>
</dbReference>
<evidence type="ECO:0000256" key="2">
    <source>
        <dbReference type="ARBA" id="ARBA00023163"/>
    </source>
</evidence>
<evidence type="ECO:0000256" key="1">
    <source>
        <dbReference type="ARBA" id="ARBA00023015"/>
    </source>
</evidence>
<feature type="compositionally biased region" description="Polar residues" evidence="3">
    <location>
        <begin position="22"/>
        <end position="31"/>
    </location>
</feature>
<name>A0A650D9P2_9CONI</name>
<dbReference type="AlphaFoldDB" id="A0A650D9P2"/>
<feature type="region of interest" description="Disordered" evidence="3">
    <location>
        <begin position="113"/>
        <end position="200"/>
    </location>
</feature>